<accession>A0A653C5S3</accession>
<dbReference type="AlphaFoldDB" id="A0A653C5S3"/>
<dbReference type="Pfam" id="PF00078">
    <property type="entry name" value="RVT_1"/>
    <property type="match status" value="1"/>
</dbReference>
<dbReference type="PROSITE" id="PS50878">
    <property type="entry name" value="RT_POL"/>
    <property type="match status" value="1"/>
</dbReference>
<dbReference type="SUPFAM" id="SSF56672">
    <property type="entry name" value="DNA/RNA polymerases"/>
    <property type="match status" value="1"/>
</dbReference>
<dbReference type="InterPro" id="IPR000477">
    <property type="entry name" value="RT_dom"/>
</dbReference>
<name>A0A653C5S3_CALMS</name>
<sequence>MFCNKVSEIDWKIVNDGNLNSNVLANKILNELASLADACFLIRKIANKKRNVGYKWFNDTLRGLRDQLRASWRCYNMTQSEYDWQNYQEKRRIHRQALKKEKRDRYIHEIQNAENKNKVAWNIVNIERNSKKTCHTGYSLTPVEFNNFFTSFADRISHMFTQTIDPLFYLNHLPKPSSSFFMAPILDDDVRLAILRLKNSHCVDAYGLNTEMLKSSLNYLIPPLTTLYNNCLEEGCWPDVFKVTKVVPIHKKGDVNDIDNFRPVAIVPLISKILEIILNGQLTNYFEKTSILSPSQFGFRKNKNTISALVALIYDVVWSLDEGSDATAYACDLTKASDCVDIDILLAKLEFYGVRGNQLQLLQSYLRDRKQYVCCNHEDSPLLPVTSGVPQGSVLGPLLFLVYVNDLPSSISDKCFLFADDTTVLSRGNTVGEESLAQVKKWFDANHLKLNERKTKKIKFSSNKRADECDPVKLLGVILDSSLTWSSYADYLCAKLSSQIFALRQLKSCVDNITLKTVCYSLIHSNISYGIVLWGNSSSSNKVFVMQKYAIRILVDAPYGTSCRGHFKDLGILPLACLYIMETLIQVHRNADMFTRYSQVHSYDTRFSNNIVAPWSRLRMTQINKLDVSLYNYLINHFNDISFQSMSIYSFKKWIKQFLLTH</sequence>
<proteinExistence type="predicted"/>
<dbReference type="CDD" id="cd01650">
    <property type="entry name" value="RT_nLTR_like"/>
    <property type="match status" value="1"/>
</dbReference>
<protein>
    <recommendedName>
        <fullName evidence="1">Reverse transcriptase domain-containing protein</fullName>
    </recommendedName>
</protein>
<gene>
    <name evidence="2" type="ORF">CALMAC_LOCUS6422</name>
</gene>
<dbReference type="GO" id="GO:0071897">
    <property type="term" value="P:DNA biosynthetic process"/>
    <property type="evidence" value="ECO:0007669"/>
    <property type="project" value="UniProtKB-ARBA"/>
</dbReference>
<dbReference type="EMBL" id="CAACVG010007009">
    <property type="protein sequence ID" value="VEN43205.1"/>
    <property type="molecule type" value="Genomic_DNA"/>
</dbReference>
<dbReference type="PANTHER" id="PTHR33332">
    <property type="entry name" value="REVERSE TRANSCRIPTASE DOMAIN-CONTAINING PROTEIN"/>
    <property type="match status" value="1"/>
</dbReference>
<dbReference type="Proteomes" id="UP000410492">
    <property type="component" value="Unassembled WGS sequence"/>
</dbReference>
<organism evidence="2 3">
    <name type="scientific">Callosobruchus maculatus</name>
    <name type="common">Southern cowpea weevil</name>
    <name type="synonym">Pulse bruchid</name>
    <dbReference type="NCBI Taxonomy" id="64391"/>
    <lineage>
        <taxon>Eukaryota</taxon>
        <taxon>Metazoa</taxon>
        <taxon>Ecdysozoa</taxon>
        <taxon>Arthropoda</taxon>
        <taxon>Hexapoda</taxon>
        <taxon>Insecta</taxon>
        <taxon>Pterygota</taxon>
        <taxon>Neoptera</taxon>
        <taxon>Endopterygota</taxon>
        <taxon>Coleoptera</taxon>
        <taxon>Polyphaga</taxon>
        <taxon>Cucujiformia</taxon>
        <taxon>Chrysomeloidea</taxon>
        <taxon>Chrysomelidae</taxon>
        <taxon>Bruchinae</taxon>
        <taxon>Bruchini</taxon>
        <taxon>Callosobruchus</taxon>
    </lineage>
</organism>
<reference evidence="2 3" key="1">
    <citation type="submission" date="2019-01" db="EMBL/GenBank/DDBJ databases">
        <authorList>
            <person name="Sayadi A."/>
        </authorList>
    </citation>
    <scope>NUCLEOTIDE SEQUENCE [LARGE SCALE GENOMIC DNA]</scope>
</reference>
<feature type="domain" description="Reverse transcriptase" evidence="1">
    <location>
        <begin position="230"/>
        <end position="479"/>
    </location>
</feature>
<evidence type="ECO:0000259" key="1">
    <source>
        <dbReference type="PROSITE" id="PS50878"/>
    </source>
</evidence>
<evidence type="ECO:0000313" key="2">
    <source>
        <dbReference type="EMBL" id="VEN43205.1"/>
    </source>
</evidence>
<dbReference type="InterPro" id="IPR043502">
    <property type="entry name" value="DNA/RNA_pol_sf"/>
</dbReference>
<feature type="non-terminal residue" evidence="2">
    <location>
        <position position="662"/>
    </location>
</feature>
<keyword evidence="3" id="KW-1185">Reference proteome</keyword>
<dbReference type="OrthoDB" id="6701117at2759"/>
<evidence type="ECO:0000313" key="3">
    <source>
        <dbReference type="Proteomes" id="UP000410492"/>
    </source>
</evidence>